<proteinExistence type="predicted"/>
<comment type="caution">
    <text evidence="1">The sequence shown here is derived from an EMBL/GenBank/DDBJ whole genome shotgun (WGS) entry which is preliminary data.</text>
</comment>
<gene>
    <name evidence="1" type="ORF">APZ42_021795</name>
</gene>
<name>A0A164WCE8_9CRUS</name>
<dbReference type="AlphaFoldDB" id="A0A164WCE8"/>
<accession>A0A164WCE8</accession>
<sequence>MPECPFFRSKSQVSKGNLVHNSNSTTLNSDFQIPAQENWPFPSLPSKRLVKKKEKENGQVLLLLGQLCVGHLFSIHKTPSHFV</sequence>
<evidence type="ECO:0000313" key="2">
    <source>
        <dbReference type="Proteomes" id="UP000076858"/>
    </source>
</evidence>
<reference evidence="1 2" key="1">
    <citation type="submission" date="2016-03" db="EMBL/GenBank/DDBJ databases">
        <title>EvidentialGene: Evidence-directed Construction of Genes on Genomes.</title>
        <authorList>
            <person name="Gilbert D.G."/>
            <person name="Choi J.-H."/>
            <person name="Mockaitis K."/>
            <person name="Colbourne J."/>
            <person name="Pfrender M."/>
        </authorList>
    </citation>
    <scope>NUCLEOTIDE SEQUENCE [LARGE SCALE GENOMIC DNA]</scope>
    <source>
        <strain evidence="1 2">Xinb3</strain>
        <tissue evidence="1">Complete organism</tissue>
    </source>
</reference>
<evidence type="ECO:0000313" key="1">
    <source>
        <dbReference type="EMBL" id="KZS13143.1"/>
    </source>
</evidence>
<dbReference type="Proteomes" id="UP000076858">
    <property type="component" value="Unassembled WGS sequence"/>
</dbReference>
<protein>
    <submittedName>
        <fullName evidence="1">Uncharacterized protein</fullName>
    </submittedName>
</protein>
<organism evidence="1 2">
    <name type="scientific">Daphnia magna</name>
    <dbReference type="NCBI Taxonomy" id="35525"/>
    <lineage>
        <taxon>Eukaryota</taxon>
        <taxon>Metazoa</taxon>
        <taxon>Ecdysozoa</taxon>
        <taxon>Arthropoda</taxon>
        <taxon>Crustacea</taxon>
        <taxon>Branchiopoda</taxon>
        <taxon>Diplostraca</taxon>
        <taxon>Cladocera</taxon>
        <taxon>Anomopoda</taxon>
        <taxon>Daphniidae</taxon>
        <taxon>Daphnia</taxon>
    </lineage>
</organism>
<keyword evidence="2" id="KW-1185">Reference proteome</keyword>
<dbReference type="EMBL" id="LRGB01001265">
    <property type="protein sequence ID" value="KZS13143.1"/>
    <property type="molecule type" value="Genomic_DNA"/>
</dbReference>